<protein>
    <submittedName>
        <fullName evidence="1">DJ-1/PfpI family protein</fullName>
    </submittedName>
</protein>
<reference evidence="1 2" key="1">
    <citation type="submission" date="2020-08" db="EMBL/GenBank/DDBJ databases">
        <title>Acidobacteriota in marine sediments use diverse sulfur dissimilation pathways.</title>
        <authorList>
            <person name="Wasmund K."/>
        </authorList>
    </citation>
    <scope>NUCLEOTIDE SEQUENCE [LARGE SCALE GENOMIC DNA]</scope>
    <source>
        <strain evidence="1">MAG AM3-A</strain>
    </source>
</reference>
<dbReference type="Proteomes" id="UP000598633">
    <property type="component" value="Unassembled WGS sequence"/>
</dbReference>
<dbReference type="InterPro" id="IPR032633">
    <property type="entry name" value="ThiJ-like"/>
</dbReference>
<dbReference type="PANTHER" id="PTHR43068">
    <property type="entry name" value="SLR1854 PROTEIN"/>
    <property type="match status" value="1"/>
</dbReference>
<evidence type="ECO:0000313" key="1">
    <source>
        <dbReference type="EMBL" id="MBD3870084.1"/>
    </source>
</evidence>
<comment type="caution">
    <text evidence="1">The sequence shown here is derived from an EMBL/GenBank/DDBJ whole genome shotgun (WGS) entry which is preliminary data.</text>
</comment>
<dbReference type="InterPro" id="IPR029062">
    <property type="entry name" value="Class_I_gatase-like"/>
</dbReference>
<dbReference type="SUPFAM" id="SSF52317">
    <property type="entry name" value="Class I glutamine amidotransferase-like"/>
    <property type="match status" value="1"/>
</dbReference>
<dbReference type="PANTHER" id="PTHR43068:SF1">
    <property type="entry name" value="SLR1854 PROTEIN"/>
    <property type="match status" value="1"/>
</dbReference>
<proteinExistence type="predicted"/>
<dbReference type="AlphaFoldDB" id="A0A8J6Y5S5"/>
<name>A0A8J6Y5S5_9BACT</name>
<accession>A0A8J6Y5S5</accession>
<evidence type="ECO:0000313" key="2">
    <source>
        <dbReference type="Proteomes" id="UP000598633"/>
    </source>
</evidence>
<organism evidence="1 2">
    <name type="scientific">Candidatus Sulfomarinibacter kjeldsenii</name>
    <dbReference type="NCBI Taxonomy" id="2885994"/>
    <lineage>
        <taxon>Bacteria</taxon>
        <taxon>Pseudomonadati</taxon>
        <taxon>Acidobacteriota</taxon>
        <taxon>Thermoanaerobaculia</taxon>
        <taxon>Thermoanaerobaculales</taxon>
        <taxon>Candidatus Sulfomarinibacteraceae</taxon>
        <taxon>Candidatus Sulfomarinibacter</taxon>
    </lineage>
</organism>
<sequence>MTYSILVPIPRADFDPTEVAVPWRVLTEAGVAVRFATLDGTAGTADPRMVTGNGLGPLKLVLRADARGRDAYARLLDDPHFNEPLTYEQMKASDFDGLHLPGGHASGMKEYLESVEVHRVIAKFFVHEKPVGAICHGVVAACRSRTGNGASVLHGRRTTALPEVMELSAWRLTRPWLGDYYRTYPMTVQAEVTASLASPGDFLAGPRSLLRDAPQHLGRGFVVRDGNYISARWPGDAHRYTNELLAVLNS</sequence>
<gene>
    <name evidence="1" type="ORF">IFJ97_01840</name>
</gene>
<dbReference type="Pfam" id="PF17124">
    <property type="entry name" value="ThiJ_like"/>
    <property type="match status" value="1"/>
</dbReference>
<dbReference type="EMBL" id="JACXWA010000029">
    <property type="protein sequence ID" value="MBD3870084.1"/>
    <property type="molecule type" value="Genomic_DNA"/>
</dbReference>
<dbReference type="Gene3D" id="3.40.50.880">
    <property type="match status" value="1"/>
</dbReference>